<protein>
    <submittedName>
        <fullName evidence="1">Uncharacterized protein</fullName>
    </submittedName>
</protein>
<dbReference type="STRING" id="270498.CHK_1344"/>
<name>A0A0M2NKI2_9FIRM</name>
<reference evidence="1 2" key="1">
    <citation type="submission" date="2015-04" db="EMBL/GenBank/DDBJ databases">
        <title>Draft genome sequence of bacteremic isolate Catabacter hongkongensis type strain HKU16T.</title>
        <authorList>
            <person name="Lau S.K."/>
            <person name="Teng J.L."/>
            <person name="Huang Y."/>
            <person name="Curreem S.O."/>
            <person name="Tsui S.K."/>
            <person name="Woo P.C."/>
        </authorList>
    </citation>
    <scope>NUCLEOTIDE SEQUENCE [LARGE SCALE GENOMIC DNA]</scope>
    <source>
        <strain evidence="1 2">HKU16</strain>
    </source>
</reference>
<dbReference type="AlphaFoldDB" id="A0A0M2NKI2"/>
<accession>A0A0M2NKI2</accession>
<evidence type="ECO:0000313" key="2">
    <source>
        <dbReference type="Proteomes" id="UP000034076"/>
    </source>
</evidence>
<dbReference type="Proteomes" id="UP000034076">
    <property type="component" value="Unassembled WGS sequence"/>
</dbReference>
<sequence>MPRNHLFQCIHNRHPPIKLAYANSLGLRKAPRALVSHR</sequence>
<keyword evidence="2" id="KW-1185">Reference proteome</keyword>
<evidence type="ECO:0000313" key="1">
    <source>
        <dbReference type="EMBL" id="KKI50957.1"/>
    </source>
</evidence>
<comment type="caution">
    <text evidence="1">The sequence shown here is derived from an EMBL/GenBank/DDBJ whole genome shotgun (WGS) entry which is preliminary data.</text>
</comment>
<gene>
    <name evidence="1" type="ORF">CHK_1344</name>
</gene>
<proteinExistence type="predicted"/>
<organism evidence="1 2">
    <name type="scientific">Christensenella hongkongensis</name>
    <dbReference type="NCBI Taxonomy" id="270498"/>
    <lineage>
        <taxon>Bacteria</taxon>
        <taxon>Bacillati</taxon>
        <taxon>Bacillota</taxon>
        <taxon>Clostridia</taxon>
        <taxon>Christensenellales</taxon>
        <taxon>Christensenellaceae</taxon>
        <taxon>Christensenella</taxon>
    </lineage>
</organism>
<dbReference type="EMBL" id="LAYJ01000088">
    <property type="protein sequence ID" value="KKI50957.1"/>
    <property type="molecule type" value="Genomic_DNA"/>
</dbReference>